<protein>
    <submittedName>
        <fullName evidence="3">Lamin tail domain-containing protein</fullName>
    </submittedName>
</protein>
<dbReference type="PROSITE" id="PS51841">
    <property type="entry name" value="LTD"/>
    <property type="match status" value="1"/>
</dbReference>
<sequence>MSAALLAAALALSTACAPASRAWITEVFYDAAGDDAGLEFVELANHGAAPVALAGARLEAGDGSAPDRWSVRWTGGPGDTVRPGARFVVGGARVAPPPDAVAALDLQNGPDAVRLVWPDGAIEVVGWGPHEFAGYACGAPAADAAPGLSLARVPDDADFGSNALDFRPFAPSPGRANRPARDAAAVRGALAARPARPAPGAPLALEARVWNAGAEPAAAGALRVAFAAAGEGSEWPLGEAAPAGALAPGDTARVALDAAAPPAGRWRLVARAALEGDAEPANDADSLALRVGAGPLEIVEIQFQPAAGEGEWIEVANPGPAPVEIAGWTLSDRGGTRGTVRSAAPGAAVPPGGLAVLAQDRAALLARFPALDSARVHAVMPWPALNNTNGPDGLADAAALAEPDGTPSDEAAYAAGTAAGGCTLERREDGWWPSPAPGGTPLAPPRIPAPLARRFECAPRRVAAGGAVRAGWDLPFPRARARIEAYDLTGRLVARLLPEMAVPARGEREVSLAGLPPGLYVLALVARAEDGATASGAAAVRIAGSAP</sequence>
<dbReference type="SUPFAM" id="SSF74853">
    <property type="entry name" value="Lamin A/C globular tail domain"/>
    <property type="match status" value="1"/>
</dbReference>
<comment type="caution">
    <text evidence="3">The sequence shown here is derived from an EMBL/GenBank/DDBJ whole genome shotgun (WGS) entry which is preliminary data.</text>
</comment>
<keyword evidence="1" id="KW-0732">Signal</keyword>
<dbReference type="InterPro" id="IPR001322">
    <property type="entry name" value="Lamin_tail_dom"/>
</dbReference>
<dbReference type="InterPro" id="IPR036415">
    <property type="entry name" value="Lamin_tail_dom_sf"/>
</dbReference>
<dbReference type="Pfam" id="PF00932">
    <property type="entry name" value="LTD"/>
    <property type="match status" value="1"/>
</dbReference>
<feature type="domain" description="LTD" evidence="2">
    <location>
        <begin position="14"/>
        <end position="134"/>
    </location>
</feature>
<evidence type="ECO:0000259" key="2">
    <source>
        <dbReference type="PROSITE" id="PS51841"/>
    </source>
</evidence>
<proteinExistence type="predicted"/>
<dbReference type="EMBL" id="DSQF01000028">
    <property type="protein sequence ID" value="HGZ44440.1"/>
    <property type="molecule type" value="Genomic_DNA"/>
</dbReference>
<name>A0A832I6R1_UNCEI</name>
<reference evidence="3" key="1">
    <citation type="journal article" date="2020" name="mSystems">
        <title>Genome- and Community-Level Interaction Insights into Carbon Utilization and Element Cycling Functions of Hydrothermarchaeota in Hydrothermal Sediment.</title>
        <authorList>
            <person name="Zhou Z."/>
            <person name="Liu Y."/>
            <person name="Xu W."/>
            <person name="Pan J."/>
            <person name="Luo Z.H."/>
            <person name="Li M."/>
        </authorList>
    </citation>
    <scope>NUCLEOTIDE SEQUENCE [LARGE SCALE GENOMIC DNA]</scope>
    <source>
        <strain evidence="3">SpSt-381</strain>
    </source>
</reference>
<dbReference type="AlphaFoldDB" id="A0A832I6R1"/>
<feature type="signal peptide" evidence="1">
    <location>
        <begin position="1"/>
        <end position="19"/>
    </location>
</feature>
<accession>A0A832I6R1</accession>
<feature type="chain" id="PRO_5032822898" evidence="1">
    <location>
        <begin position="20"/>
        <end position="547"/>
    </location>
</feature>
<organism evidence="3">
    <name type="scientific">Eiseniibacteriota bacterium</name>
    <dbReference type="NCBI Taxonomy" id="2212470"/>
    <lineage>
        <taxon>Bacteria</taxon>
        <taxon>Candidatus Eiseniibacteriota</taxon>
    </lineage>
</organism>
<evidence type="ECO:0000256" key="1">
    <source>
        <dbReference type="SAM" id="SignalP"/>
    </source>
</evidence>
<evidence type="ECO:0000313" key="3">
    <source>
        <dbReference type="EMBL" id="HGZ44440.1"/>
    </source>
</evidence>
<gene>
    <name evidence="3" type="ORF">ENR23_13670</name>
</gene>